<evidence type="ECO:0000256" key="3">
    <source>
        <dbReference type="SAM" id="MobiDB-lite"/>
    </source>
</evidence>
<dbReference type="GO" id="GO:0000976">
    <property type="term" value="F:transcription cis-regulatory region binding"/>
    <property type="evidence" value="ECO:0007669"/>
    <property type="project" value="TreeGrafter"/>
</dbReference>
<name>A0A7Y9FID0_9CELL</name>
<evidence type="ECO:0000256" key="1">
    <source>
        <dbReference type="ARBA" id="ARBA00023125"/>
    </source>
</evidence>
<evidence type="ECO:0000259" key="4">
    <source>
        <dbReference type="PROSITE" id="PS50977"/>
    </source>
</evidence>
<dbReference type="GO" id="GO:0003700">
    <property type="term" value="F:DNA-binding transcription factor activity"/>
    <property type="evidence" value="ECO:0007669"/>
    <property type="project" value="TreeGrafter"/>
</dbReference>
<evidence type="ECO:0000313" key="7">
    <source>
        <dbReference type="Proteomes" id="UP000577956"/>
    </source>
</evidence>
<dbReference type="EMBL" id="JACCBK010000001">
    <property type="protein sequence ID" value="NYD87880.1"/>
    <property type="molecule type" value="Genomic_DNA"/>
</dbReference>
<dbReference type="InterPro" id="IPR036271">
    <property type="entry name" value="Tet_transcr_reg_TetR-rel_C_sf"/>
</dbReference>
<comment type="caution">
    <text evidence="6">The sequence shown here is derived from an EMBL/GenBank/DDBJ whole genome shotgun (WGS) entry which is preliminary data.</text>
</comment>
<gene>
    <name evidence="6" type="ORF">BKA21_003429</name>
    <name evidence="5" type="ORF">Col01nite_20720</name>
</gene>
<dbReference type="PANTHER" id="PTHR30055">
    <property type="entry name" value="HTH-TYPE TRANSCRIPTIONAL REGULATOR RUTR"/>
    <property type="match status" value="1"/>
</dbReference>
<reference evidence="6 7" key="1">
    <citation type="submission" date="2020-07" db="EMBL/GenBank/DDBJ databases">
        <title>Sequencing the genomes of 1000 actinobacteria strains.</title>
        <authorList>
            <person name="Klenk H.-P."/>
        </authorList>
    </citation>
    <scope>NUCLEOTIDE SEQUENCE [LARGE SCALE GENOMIC DNA]</scope>
    <source>
        <strain evidence="6 7">DSM 24482</strain>
    </source>
</reference>
<keyword evidence="1 2" id="KW-0238">DNA-binding</keyword>
<sequence length="207" mass="21642">MTSPVGLDHPAAPVVGRPRRDGGQSDTARRILAAAGPRFYREGIRAVSADAVMADAGVTKATFYRHFPTKDDLVAAYLGTVAAAERAAVEDWRAHLGPGRVLEAYAEHLAAQACGEGFRGCPFLNAVAEYPDPQHAVRRVAEDHRAWLRATAAELLAALGVRGASDVAVQLVMLRDGAMAAGPGVDPATVGRALRTAGEAVVRGARG</sequence>
<dbReference type="RefSeq" id="WP_140460188.1">
    <property type="nucleotide sequence ID" value="NZ_BAABFI010000013.1"/>
</dbReference>
<dbReference type="AlphaFoldDB" id="A0A7Y9FID0"/>
<keyword evidence="8" id="KW-1185">Reference proteome</keyword>
<feature type="DNA-binding region" description="H-T-H motif" evidence="2">
    <location>
        <begin position="48"/>
        <end position="67"/>
    </location>
</feature>
<dbReference type="SUPFAM" id="SSF48498">
    <property type="entry name" value="Tetracyclin repressor-like, C-terminal domain"/>
    <property type="match status" value="1"/>
</dbReference>
<dbReference type="PANTHER" id="PTHR30055:SF200">
    <property type="entry name" value="HTH-TYPE TRANSCRIPTIONAL REPRESSOR BDCR"/>
    <property type="match status" value="1"/>
</dbReference>
<dbReference type="Proteomes" id="UP000577956">
    <property type="component" value="Unassembled WGS sequence"/>
</dbReference>
<evidence type="ECO:0000256" key="2">
    <source>
        <dbReference type="PROSITE-ProRule" id="PRU00335"/>
    </source>
</evidence>
<accession>A0A7Y9FID0</accession>
<evidence type="ECO:0000313" key="8">
    <source>
        <dbReference type="Proteomes" id="UP000618382"/>
    </source>
</evidence>
<dbReference type="InterPro" id="IPR023772">
    <property type="entry name" value="DNA-bd_HTH_TetR-type_CS"/>
</dbReference>
<evidence type="ECO:0000313" key="6">
    <source>
        <dbReference type="EMBL" id="NYD87880.1"/>
    </source>
</evidence>
<dbReference type="EMBL" id="BONN01000005">
    <property type="protein sequence ID" value="GIG32913.1"/>
    <property type="molecule type" value="Genomic_DNA"/>
</dbReference>
<dbReference type="InterPro" id="IPR050109">
    <property type="entry name" value="HTH-type_TetR-like_transc_reg"/>
</dbReference>
<protein>
    <submittedName>
        <fullName evidence="6">AcrR family transcriptional regulator</fullName>
    </submittedName>
    <submittedName>
        <fullName evidence="5">TetR family transcriptional regulator</fullName>
    </submittedName>
</protein>
<dbReference type="PRINTS" id="PR00455">
    <property type="entry name" value="HTHTETR"/>
</dbReference>
<dbReference type="PROSITE" id="PS50977">
    <property type="entry name" value="HTH_TETR_2"/>
    <property type="match status" value="1"/>
</dbReference>
<dbReference type="InterPro" id="IPR001647">
    <property type="entry name" value="HTH_TetR"/>
</dbReference>
<dbReference type="Proteomes" id="UP000618382">
    <property type="component" value="Unassembled WGS sequence"/>
</dbReference>
<organism evidence="6 7">
    <name type="scientific">Cellulomonas oligotrophica</name>
    <dbReference type="NCBI Taxonomy" id="931536"/>
    <lineage>
        <taxon>Bacteria</taxon>
        <taxon>Bacillati</taxon>
        <taxon>Actinomycetota</taxon>
        <taxon>Actinomycetes</taxon>
        <taxon>Micrococcales</taxon>
        <taxon>Cellulomonadaceae</taxon>
        <taxon>Cellulomonas</taxon>
    </lineage>
</organism>
<dbReference type="Gene3D" id="1.10.357.10">
    <property type="entry name" value="Tetracycline Repressor, domain 2"/>
    <property type="match status" value="1"/>
</dbReference>
<feature type="domain" description="HTH tetR-type" evidence="4">
    <location>
        <begin position="25"/>
        <end position="85"/>
    </location>
</feature>
<dbReference type="Pfam" id="PF00440">
    <property type="entry name" value="TetR_N"/>
    <property type="match status" value="1"/>
</dbReference>
<proteinExistence type="predicted"/>
<evidence type="ECO:0000313" key="5">
    <source>
        <dbReference type="EMBL" id="GIG32913.1"/>
    </source>
</evidence>
<dbReference type="SUPFAM" id="SSF46689">
    <property type="entry name" value="Homeodomain-like"/>
    <property type="match status" value="1"/>
</dbReference>
<reference evidence="5 8" key="2">
    <citation type="submission" date="2021-01" db="EMBL/GenBank/DDBJ databases">
        <title>Whole genome shotgun sequence of Cellulomonas oligotrophica NBRC 109435.</title>
        <authorList>
            <person name="Komaki H."/>
            <person name="Tamura T."/>
        </authorList>
    </citation>
    <scope>NUCLEOTIDE SEQUENCE [LARGE SCALE GENOMIC DNA]</scope>
    <source>
        <strain evidence="5 8">NBRC 109435</strain>
    </source>
</reference>
<dbReference type="InterPro" id="IPR009057">
    <property type="entry name" value="Homeodomain-like_sf"/>
</dbReference>
<feature type="region of interest" description="Disordered" evidence="3">
    <location>
        <begin position="1"/>
        <end position="25"/>
    </location>
</feature>
<dbReference type="PROSITE" id="PS01081">
    <property type="entry name" value="HTH_TETR_1"/>
    <property type="match status" value="1"/>
</dbReference>